<evidence type="ECO:0000313" key="3">
    <source>
        <dbReference type="Proteomes" id="UP000280685"/>
    </source>
</evidence>
<protein>
    <submittedName>
        <fullName evidence="2">Nudix hydrolase</fullName>
    </submittedName>
</protein>
<dbReference type="PROSITE" id="PS51462">
    <property type="entry name" value="NUDIX"/>
    <property type="match status" value="1"/>
</dbReference>
<dbReference type="Pfam" id="PF00293">
    <property type="entry name" value="NUDIX"/>
    <property type="match status" value="1"/>
</dbReference>
<proteinExistence type="predicted"/>
<dbReference type="Proteomes" id="UP000280685">
    <property type="component" value="Chromosome 7"/>
</dbReference>
<dbReference type="GO" id="GO:0016787">
    <property type="term" value="F:hydrolase activity"/>
    <property type="evidence" value="ECO:0007669"/>
    <property type="project" value="UniProtKB-KW"/>
</dbReference>
<evidence type="ECO:0000313" key="2">
    <source>
        <dbReference type="EMBL" id="VBB87196.1"/>
    </source>
</evidence>
<keyword evidence="3" id="KW-1185">Reference proteome</keyword>
<keyword evidence="2" id="KW-0378">Hydrolase</keyword>
<dbReference type="SUPFAM" id="SSF55811">
    <property type="entry name" value="Nudix"/>
    <property type="match status" value="1"/>
</dbReference>
<organism evidence="2 3">
    <name type="scientific">Podospora comata</name>
    <dbReference type="NCBI Taxonomy" id="48703"/>
    <lineage>
        <taxon>Eukaryota</taxon>
        <taxon>Fungi</taxon>
        <taxon>Dikarya</taxon>
        <taxon>Ascomycota</taxon>
        <taxon>Pezizomycotina</taxon>
        <taxon>Sordariomycetes</taxon>
        <taxon>Sordariomycetidae</taxon>
        <taxon>Sordariales</taxon>
        <taxon>Podosporaceae</taxon>
        <taxon>Podospora</taxon>
    </lineage>
</organism>
<gene>
    <name evidence="2" type="ORF">PODCO_701385</name>
</gene>
<dbReference type="PANTHER" id="PTHR43736">
    <property type="entry name" value="ADP-RIBOSE PYROPHOSPHATASE"/>
    <property type="match status" value="1"/>
</dbReference>
<dbReference type="PANTHER" id="PTHR43736:SF1">
    <property type="entry name" value="DIHYDRONEOPTERIN TRIPHOSPHATE DIPHOSPHATASE"/>
    <property type="match status" value="1"/>
</dbReference>
<feature type="domain" description="Nudix hydrolase" evidence="1">
    <location>
        <begin position="39"/>
        <end position="175"/>
    </location>
</feature>
<sequence length="204" mass="23174">MPPPPPPSGFTFTFSPNLSAYNVTVGDLLEVRRPHVPLLKHLATGALVFSHDDHILLIQRAPDDSMPLKWEIPGGACDVEDETVLHGLARELWEESGLLMIHAVELVSKDVFLTRRGRTVEKMTFEAEVQTPSTSERPVVTLDPQEHVRFLWATEEECRSGKVNWDGEEVTIDFTTKDQHRVIMTGFKIRRERKQLVGVKRKDV</sequence>
<dbReference type="InterPro" id="IPR015797">
    <property type="entry name" value="NUDIX_hydrolase-like_dom_sf"/>
</dbReference>
<name>A0ABY6SMU0_PODCO</name>
<dbReference type="EMBL" id="LR026970">
    <property type="protein sequence ID" value="VBB87196.1"/>
    <property type="molecule type" value="Genomic_DNA"/>
</dbReference>
<accession>A0ABY6SMU0</accession>
<evidence type="ECO:0000259" key="1">
    <source>
        <dbReference type="PROSITE" id="PS51462"/>
    </source>
</evidence>
<reference evidence="2" key="1">
    <citation type="submission" date="2018-02" db="EMBL/GenBank/DDBJ databases">
        <authorList>
            <person name="Silar P."/>
        </authorList>
    </citation>
    <scope>NUCLEOTIDE SEQUENCE [LARGE SCALE GENOMIC DNA]</scope>
    <source>
        <strain evidence="2">T</strain>
    </source>
</reference>
<dbReference type="CDD" id="cd02883">
    <property type="entry name" value="NUDIX_Hydrolase"/>
    <property type="match status" value="1"/>
</dbReference>
<dbReference type="Gene3D" id="3.90.79.10">
    <property type="entry name" value="Nucleoside Triphosphate Pyrophosphohydrolase"/>
    <property type="match status" value="1"/>
</dbReference>
<dbReference type="InterPro" id="IPR000086">
    <property type="entry name" value="NUDIX_hydrolase_dom"/>
</dbReference>